<dbReference type="Pfam" id="PF00501">
    <property type="entry name" value="AMP-binding"/>
    <property type="match status" value="1"/>
</dbReference>
<evidence type="ECO:0000313" key="6">
    <source>
        <dbReference type="Proteomes" id="UP000004956"/>
    </source>
</evidence>
<evidence type="ECO:0000259" key="3">
    <source>
        <dbReference type="Pfam" id="PF00501"/>
    </source>
</evidence>
<dbReference type="Gene3D" id="3.30.300.30">
    <property type="match status" value="1"/>
</dbReference>
<organism evidence="5 6">
    <name type="scientific">Sutterella parvirubra YIT 11816</name>
    <dbReference type="NCBI Taxonomy" id="762967"/>
    <lineage>
        <taxon>Bacteria</taxon>
        <taxon>Pseudomonadati</taxon>
        <taxon>Pseudomonadota</taxon>
        <taxon>Betaproteobacteria</taxon>
        <taxon>Burkholderiales</taxon>
        <taxon>Sutterellaceae</taxon>
        <taxon>Sutterella</taxon>
    </lineage>
</organism>
<dbReference type="Pfam" id="PF13193">
    <property type="entry name" value="AMP-binding_C"/>
    <property type="match status" value="1"/>
</dbReference>
<proteinExistence type="inferred from homology"/>
<evidence type="ECO:0000256" key="2">
    <source>
        <dbReference type="ARBA" id="ARBA00022598"/>
    </source>
</evidence>
<sequence>MPHHVRHRADDARTAFSILCAAEDEPGGTALRFPDGSAWTFAELAARVEDCLKTLPRPEPGRPLPHLAKTTPESLVTLYAALEAGIPLMLLHPALTQTELGDLLAKAEAVRSPLPDEAAVVVFTSGTSGRPKPAVLTRQALLASALSSAANLPLGRGDLWQMPISPARIGGFSVLTRSLLARSAVSVAGKFDPKGFLDRIGEEGVSLTSVVPTMLVRILEADPGAPVPACLRAMLVGGASASPTLLQKARGRGIPVVTTYGMTETASNVAVTPFAERFHAVGSGRPNRDAEIRVVDGRILVRGPMRMSGYWGEKPLDPDDWFDTGDLGRFDEDGNLHVEARRSDLILSGGMNVAPVEVEAALESLPGVRQALVLGMTDPVWGEVVTALLVAEAGPLPDDAVVEGLKPILASHKSPRRIAWVDALPTKPGGKPDRSESVLAGLELRTLHYTAHH</sequence>
<dbReference type="Proteomes" id="UP000004956">
    <property type="component" value="Unassembled WGS sequence"/>
</dbReference>
<dbReference type="PATRIC" id="fig|762967.3.peg.887"/>
<feature type="domain" description="AMP-binding enzyme C-terminal" evidence="4">
    <location>
        <begin position="357"/>
        <end position="431"/>
    </location>
</feature>
<protein>
    <submittedName>
        <fullName evidence="5">2-succinylbenzoate--CoA ligase family protein</fullName>
    </submittedName>
</protein>
<dbReference type="InterPro" id="IPR042099">
    <property type="entry name" value="ANL_N_sf"/>
</dbReference>
<comment type="similarity">
    <text evidence="1">Belongs to the ATP-dependent AMP-binding enzyme family.</text>
</comment>
<dbReference type="InterPro" id="IPR000873">
    <property type="entry name" value="AMP-dep_synth/lig_dom"/>
</dbReference>
<dbReference type="OrthoDB" id="9766486at2"/>
<evidence type="ECO:0000256" key="1">
    <source>
        <dbReference type="ARBA" id="ARBA00006432"/>
    </source>
</evidence>
<dbReference type="PANTHER" id="PTHR43201">
    <property type="entry name" value="ACYL-COA SYNTHETASE"/>
    <property type="match status" value="1"/>
</dbReference>
<dbReference type="GO" id="GO:0031956">
    <property type="term" value="F:medium-chain fatty acid-CoA ligase activity"/>
    <property type="evidence" value="ECO:0007669"/>
    <property type="project" value="TreeGrafter"/>
</dbReference>
<dbReference type="AlphaFoldDB" id="H3KEF7"/>
<dbReference type="InterPro" id="IPR020845">
    <property type="entry name" value="AMP-binding_CS"/>
</dbReference>
<dbReference type="GO" id="GO:0006631">
    <property type="term" value="P:fatty acid metabolic process"/>
    <property type="evidence" value="ECO:0007669"/>
    <property type="project" value="TreeGrafter"/>
</dbReference>
<accession>H3KEF7</accession>
<dbReference type="HOGENOM" id="CLU_000022_59_0_4"/>
<evidence type="ECO:0000313" key="5">
    <source>
        <dbReference type="EMBL" id="EHY31511.1"/>
    </source>
</evidence>
<name>H3KEF7_9BURK</name>
<evidence type="ECO:0000259" key="4">
    <source>
        <dbReference type="Pfam" id="PF13193"/>
    </source>
</evidence>
<dbReference type="SUPFAM" id="SSF56801">
    <property type="entry name" value="Acetyl-CoA synthetase-like"/>
    <property type="match status" value="1"/>
</dbReference>
<keyword evidence="2 5" id="KW-0436">Ligase</keyword>
<dbReference type="STRING" id="762967.HMPREF9440_01121"/>
<reference evidence="5 6" key="1">
    <citation type="submission" date="2011-11" db="EMBL/GenBank/DDBJ databases">
        <authorList>
            <person name="Weinstock G."/>
            <person name="Sodergren E."/>
            <person name="Clifton S."/>
            <person name="Fulton L."/>
            <person name="Fulton B."/>
            <person name="Courtney L."/>
            <person name="Fronick C."/>
            <person name="Harrison M."/>
            <person name="Strong C."/>
            <person name="Farmer C."/>
            <person name="Delahaunty K."/>
            <person name="Markovic C."/>
            <person name="Hall O."/>
            <person name="Minx P."/>
            <person name="Tomlinson C."/>
            <person name="Mitreva M."/>
            <person name="Hou S."/>
            <person name="Chen J."/>
            <person name="Wollam A."/>
            <person name="Pepin K.H."/>
            <person name="Johnson M."/>
            <person name="Bhonagiri V."/>
            <person name="Zhang X."/>
            <person name="Suruliraj S."/>
            <person name="Warren W."/>
            <person name="Chinwalla A."/>
            <person name="Mardis E.R."/>
            <person name="Wilson R.K."/>
        </authorList>
    </citation>
    <scope>NUCLEOTIDE SEQUENCE [LARGE SCALE GENOMIC DNA]</scope>
    <source>
        <strain evidence="5 6">YIT 11816</strain>
    </source>
</reference>
<comment type="caution">
    <text evidence="5">The sequence shown here is derived from an EMBL/GenBank/DDBJ whole genome shotgun (WGS) entry which is preliminary data.</text>
</comment>
<dbReference type="InterPro" id="IPR045851">
    <property type="entry name" value="AMP-bd_C_sf"/>
</dbReference>
<feature type="domain" description="AMP-dependent synthetase/ligase" evidence="3">
    <location>
        <begin position="111"/>
        <end position="311"/>
    </location>
</feature>
<dbReference type="RefSeq" id="WP_008541936.1">
    <property type="nucleotide sequence ID" value="NZ_JH604945.1"/>
</dbReference>
<dbReference type="Gene3D" id="3.40.50.12780">
    <property type="entry name" value="N-terminal domain of ligase-like"/>
    <property type="match status" value="2"/>
</dbReference>
<dbReference type="EMBL" id="AFBQ01000153">
    <property type="protein sequence ID" value="EHY31511.1"/>
    <property type="molecule type" value="Genomic_DNA"/>
</dbReference>
<dbReference type="PANTHER" id="PTHR43201:SF5">
    <property type="entry name" value="MEDIUM-CHAIN ACYL-COA LIGASE ACSF2, MITOCHONDRIAL"/>
    <property type="match status" value="1"/>
</dbReference>
<gene>
    <name evidence="5" type="ORF">HMPREF9440_01121</name>
</gene>
<keyword evidence="6" id="KW-1185">Reference proteome</keyword>
<dbReference type="InterPro" id="IPR025110">
    <property type="entry name" value="AMP-bd_C"/>
</dbReference>
<dbReference type="PROSITE" id="PS00455">
    <property type="entry name" value="AMP_BINDING"/>
    <property type="match status" value="1"/>
</dbReference>